<protein>
    <submittedName>
        <fullName evidence="1">Uncharacterized protein</fullName>
    </submittedName>
</protein>
<reference evidence="1 2" key="1">
    <citation type="submission" date="2019-01" db="EMBL/GenBank/DDBJ databases">
        <authorList>
            <person name="Ferrante I. M."/>
        </authorList>
    </citation>
    <scope>NUCLEOTIDE SEQUENCE [LARGE SCALE GENOMIC DNA]</scope>
    <source>
        <strain evidence="1 2">B856</strain>
    </source>
</reference>
<accession>A0A448Z9M7</accession>
<gene>
    <name evidence="1" type="ORF">PSNMU_V1.4_AUG-EV-PASAV3_0054870</name>
</gene>
<dbReference type="Proteomes" id="UP000291116">
    <property type="component" value="Unassembled WGS sequence"/>
</dbReference>
<dbReference type="Pfam" id="PF11397">
    <property type="entry name" value="GlcNAc"/>
    <property type="match status" value="1"/>
</dbReference>
<name>A0A448Z9M7_9STRA</name>
<organism evidence="1 2">
    <name type="scientific">Pseudo-nitzschia multistriata</name>
    <dbReference type="NCBI Taxonomy" id="183589"/>
    <lineage>
        <taxon>Eukaryota</taxon>
        <taxon>Sar</taxon>
        <taxon>Stramenopiles</taxon>
        <taxon>Ochrophyta</taxon>
        <taxon>Bacillariophyta</taxon>
        <taxon>Bacillariophyceae</taxon>
        <taxon>Bacillariophycidae</taxon>
        <taxon>Bacillariales</taxon>
        <taxon>Bacillariaceae</taxon>
        <taxon>Pseudo-nitzschia</taxon>
    </lineage>
</organism>
<dbReference type="OrthoDB" id="76265at2759"/>
<dbReference type="PANTHER" id="PTHR34496">
    <property type="entry name" value="GLCNAC TRANSFERASE-RELATED"/>
    <property type="match status" value="1"/>
</dbReference>
<keyword evidence="2" id="KW-1185">Reference proteome</keyword>
<dbReference type="AlphaFoldDB" id="A0A448Z9M7"/>
<dbReference type="InterPro" id="IPR021067">
    <property type="entry name" value="Glycosyltransferase"/>
</dbReference>
<evidence type="ECO:0000313" key="1">
    <source>
        <dbReference type="EMBL" id="VEU38714.1"/>
    </source>
</evidence>
<dbReference type="EMBL" id="CAACVS010000182">
    <property type="protein sequence ID" value="VEU38714.1"/>
    <property type="molecule type" value="Genomic_DNA"/>
</dbReference>
<proteinExistence type="predicted"/>
<evidence type="ECO:0000313" key="2">
    <source>
        <dbReference type="Proteomes" id="UP000291116"/>
    </source>
</evidence>
<sequence length="435" mass="50434">MWQIQFARRKTIVPITITPRTLMQVIEQTKADSDLEDDQGCWDGYCEKYNPNCQEYKDQVRIVPVDATQSMGPTWARSRLSAMIHWDYVHRDKSDELDFQPVNMQDFCMQTDSHMDFSDNFDVDLIDMFHLTKNDYAVLSTYVTDIEENNKDPVNVPNLCMVQFTSSIRNWATKECNYLKRPKLTNAMWGAGLSFHRCHAELNVPVDPYLDNVFDGEEGSRGLRFFTHGYDVYSPHRVLVTHDYHTHQSNPVVHTWGRKRSQGDIHESSWKWLDSIQAVRDRLTTFGSQRVNMMLGFGNPYPESTEETELIRKSRFGIGTKRTLKQAEEFSGINFRKKKMDVNRCGNLIWVPYEESPDYGLAETLSRPNTDEEVVPFVVTPDSPPFFKDEVISMSETVHIAESDYRFVAGVVLVAIALVLKVRTQKRKKDDSHKE</sequence>
<dbReference type="PANTHER" id="PTHR34496:SF6">
    <property type="entry name" value="GLYCOSYLTRANSFERASE 2-LIKE DOMAIN-CONTAINING PROTEIN"/>
    <property type="match status" value="1"/>
</dbReference>